<proteinExistence type="predicted"/>
<dbReference type="Proteomes" id="UP001195483">
    <property type="component" value="Unassembled WGS sequence"/>
</dbReference>
<feature type="binding site" evidence="1">
    <location>
        <position position="68"/>
    </location>
    <ligand>
        <name>L-glutamate</name>
        <dbReference type="ChEBI" id="CHEBI:29985"/>
    </ligand>
</feature>
<evidence type="ECO:0000313" key="2">
    <source>
        <dbReference type="EMBL" id="KAK3608462.1"/>
    </source>
</evidence>
<accession>A0AAE0WCG1</accession>
<dbReference type="EMBL" id="JAEAOA010000646">
    <property type="protein sequence ID" value="KAK3608462.1"/>
    <property type="molecule type" value="Genomic_DNA"/>
</dbReference>
<keyword evidence="3" id="KW-1185">Reference proteome</keyword>
<dbReference type="PRINTS" id="PR01210">
    <property type="entry name" value="GGTRANSPTASE"/>
</dbReference>
<evidence type="ECO:0000313" key="3">
    <source>
        <dbReference type="Proteomes" id="UP001195483"/>
    </source>
</evidence>
<protein>
    <recommendedName>
        <fullName evidence="4">Gamma-glutamyltranspeptidase 1</fullName>
    </recommendedName>
</protein>
<dbReference type="PANTHER" id="PTHR11686">
    <property type="entry name" value="GAMMA GLUTAMYL TRANSPEPTIDASE"/>
    <property type="match status" value="1"/>
</dbReference>
<dbReference type="GO" id="GO:0036374">
    <property type="term" value="F:glutathione hydrolase activity"/>
    <property type="evidence" value="ECO:0007669"/>
    <property type="project" value="InterPro"/>
</dbReference>
<name>A0AAE0WCG1_9BIVA</name>
<reference evidence="2" key="1">
    <citation type="journal article" date="2021" name="Genome Biol. Evol.">
        <title>A High-Quality Reference Genome for a Parasitic Bivalve with Doubly Uniparental Inheritance (Bivalvia: Unionida).</title>
        <authorList>
            <person name="Smith C.H."/>
        </authorList>
    </citation>
    <scope>NUCLEOTIDE SEQUENCE</scope>
    <source>
        <strain evidence="2">CHS0354</strain>
    </source>
</reference>
<evidence type="ECO:0000256" key="1">
    <source>
        <dbReference type="PIRSR" id="PIRSR600101-2"/>
    </source>
</evidence>
<feature type="non-terminal residue" evidence="2">
    <location>
        <position position="1"/>
    </location>
</feature>
<dbReference type="Pfam" id="PF01019">
    <property type="entry name" value="G_glu_transpept"/>
    <property type="match status" value="1"/>
</dbReference>
<dbReference type="InterPro" id="IPR000101">
    <property type="entry name" value="GGT_peptidase"/>
</dbReference>
<dbReference type="GO" id="GO:0006751">
    <property type="term" value="P:glutathione catabolic process"/>
    <property type="evidence" value="ECO:0007669"/>
    <property type="project" value="InterPro"/>
</dbReference>
<dbReference type="GO" id="GO:0005886">
    <property type="term" value="C:plasma membrane"/>
    <property type="evidence" value="ECO:0007669"/>
    <property type="project" value="TreeGrafter"/>
</dbReference>
<reference evidence="2" key="2">
    <citation type="journal article" date="2021" name="Genome Biol. Evol.">
        <title>Developing a high-quality reference genome for a parasitic bivalve with doubly uniparental inheritance (Bivalvia: Unionida).</title>
        <authorList>
            <person name="Smith C.H."/>
        </authorList>
    </citation>
    <scope>NUCLEOTIDE SEQUENCE</scope>
    <source>
        <strain evidence="2">CHS0354</strain>
        <tissue evidence="2">Mantle</tissue>
    </source>
</reference>
<sequence length="157" mass="16743">EFSFHFHLVGGRWCKRDILVRGGSAVDAAIAALLCNGVRTPHSMGIGGGCFMVIYDKLSKTAVAIDGRKMAPIAATANIFSNVAGYSVGSKMIGVPGRLLAYKKAHQMYGKLPWKSLFKPAIKMAVDGHPLGNSTARALAIVAALINVTNIPNFCRR</sequence>
<reference evidence="2" key="3">
    <citation type="submission" date="2023-05" db="EMBL/GenBank/DDBJ databases">
        <authorList>
            <person name="Smith C.H."/>
        </authorList>
    </citation>
    <scope>NUCLEOTIDE SEQUENCE</scope>
    <source>
        <strain evidence="2">CHS0354</strain>
        <tissue evidence="2">Mantle</tissue>
    </source>
</reference>
<evidence type="ECO:0008006" key="4">
    <source>
        <dbReference type="Google" id="ProtNLM"/>
    </source>
</evidence>
<gene>
    <name evidence="2" type="ORF">CHS0354_010304</name>
</gene>
<organism evidence="2 3">
    <name type="scientific">Potamilus streckersoni</name>
    <dbReference type="NCBI Taxonomy" id="2493646"/>
    <lineage>
        <taxon>Eukaryota</taxon>
        <taxon>Metazoa</taxon>
        <taxon>Spiralia</taxon>
        <taxon>Lophotrochozoa</taxon>
        <taxon>Mollusca</taxon>
        <taxon>Bivalvia</taxon>
        <taxon>Autobranchia</taxon>
        <taxon>Heteroconchia</taxon>
        <taxon>Palaeoheterodonta</taxon>
        <taxon>Unionida</taxon>
        <taxon>Unionoidea</taxon>
        <taxon>Unionidae</taxon>
        <taxon>Ambleminae</taxon>
        <taxon>Lampsilini</taxon>
        <taxon>Potamilus</taxon>
    </lineage>
</organism>
<dbReference type="InterPro" id="IPR029055">
    <property type="entry name" value="Ntn_hydrolases_N"/>
</dbReference>
<dbReference type="PANTHER" id="PTHR11686:SF9">
    <property type="entry name" value="RE13973P"/>
    <property type="match status" value="1"/>
</dbReference>
<comment type="caution">
    <text evidence="2">The sequence shown here is derived from an EMBL/GenBank/DDBJ whole genome shotgun (WGS) entry which is preliminary data.</text>
</comment>
<dbReference type="SUPFAM" id="SSF56235">
    <property type="entry name" value="N-terminal nucleophile aminohydrolases (Ntn hydrolases)"/>
    <property type="match status" value="1"/>
</dbReference>
<dbReference type="AlphaFoldDB" id="A0AAE0WCG1"/>